<comment type="similarity">
    <text evidence="1">Belongs to the N-acetylmuramoyl-L-alanine amidase 2 family.</text>
</comment>
<dbReference type="RefSeq" id="WP_117987173.1">
    <property type="nucleotide sequence ID" value="NZ_CABMFG010000011.1"/>
</dbReference>
<dbReference type="OrthoDB" id="1037861at2"/>
<dbReference type="EMBL" id="QSCF01000011">
    <property type="protein sequence ID" value="RGX79155.1"/>
    <property type="molecule type" value="Genomic_DNA"/>
</dbReference>
<dbReference type="Gene3D" id="3.40.80.10">
    <property type="entry name" value="Peptidoglycan recognition protein-like"/>
    <property type="match status" value="1"/>
</dbReference>
<dbReference type="PANTHER" id="PTHR11022:SF41">
    <property type="entry name" value="PEPTIDOGLYCAN-RECOGNITION PROTEIN LC-RELATED"/>
    <property type="match status" value="1"/>
</dbReference>
<dbReference type="InterPro" id="IPR036505">
    <property type="entry name" value="Amidase/PGRP_sf"/>
</dbReference>
<dbReference type="Proteomes" id="UP000286075">
    <property type="component" value="Unassembled WGS sequence"/>
</dbReference>
<feature type="domain" description="Peptidoglycan recognition protein family" evidence="2">
    <location>
        <begin position="1"/>
        <end position="119"/>
    </location>
</feature>
<dbReference type="GO" id="GO:0009253">
    <property type="term" value="P:peptidoglycan catabolic process"/>
    <property type="evidence" value="ECO:0007669"/>
    <property type="project" value="InterPro"/>
</dbReference>
<dbReference type="InterPro" id="IPR006619">
    <property type="entry name" value="PGRP_domain_met/bac"/>
</dbReference>
<name>A0A413H6N6_9BACE</name>
<evidence type="ECO:0000313" key="3">
    <source>
        <dbReference type="EMBL" id="RGX79155.1"/>
    </source>
</evidence>
<dbReference type="PANTHER" id="PTHR11022">
    <property type="entry name" value="PEPTIDOGLYCAN RECOGNITION PROTEIN"/>
    <property type="match status" value="1"/>
</dbReference>
<evidence type="ECO:0000259" key="2">
    <source>
        <dbReference type="SMART" id="SM00701"/>
    </source>
</evidence>
<dbReference type="SMART" id="SM00701">
    <property type="entry name" value="PGRP"/>
    <property type="match status" value="1"/>
</dbReference>
<dbReference type="AlphaFoldDB" id="A0A413H6N6"/>
<protein>
    <submittedName>
        <fullName evidence="3">N-acetylmuramoyl-L-alanine amidase</fullName>
    </submittedName>
</protein>
<dbReference type="CDD" id="cd06583">
    <property type="entry name" value="PGRP"/>
    <property type="match status" value="1"/>
</dbReference>
<reference evidence="3 4" key="1">
    <citation type="submission" date="2018-08" db="EMBL/GenBank/DDBJ databases">
        <title>A genome reference for cultivated species of the human gut microbiota.</title>
        <authorList>
            <person name="Zou Y."/>
            <person name="Xue W."/>
            <person name="Luo G."/>
        </authorList>
    </citation>
    <scope>NUCLEOTIDE SEQUENCE [LARGE SCALE GENOMIC DNA]</scope>
    <source>
        <strain evidence="3 4">OF03-9BH</strain>
    </source>
</reference>
<dbReference type="GO" id="GO:0008270">
    <property type="term" value="F:zinc ion binding"/>
    <property type="evidence" value="ECO:0007669"/>
    <property type="project" value="InterPro"/>
</dbReference>
<dbReference type="SUPFAM" id="SSF55846">
    <property type="entry name" value="N-acetylmuramoyl-L-alanine amidase-like"/>
    <property type="match status" value="1"/>
</dbReference>
<comment type="caution">
    <text evidence="3">The sequence shown here is derived from an EMBL/GenBank/DDBJ whole genome shotgun (WGS) entry which is preliminary data.</text>
</comment>
<dbReference type="InterPro" id="IPR015510">
    <property type="entry name" value="PGRP"/>
</dbReference>
<dbReference type="InterPro" id="IPR018247">
    <property type="entry name" value="EF_Hand_1_Ca_BS"/>
</dbReference>
<evidence type="ECO:0000313" key="4">
    <source>
        <dbReference type="Proteomes" id="UP000286075"/>
    </source>
</evidence>
<organism evidence="3 4">
    <name type="scientific">Bacteroides stercorirosoris</name>
    <dbReference type="NCBI Taxonomy" id="871324"/>
    <lineage>
        <taxon>Bacteria</taxon>
        <taxon>Pseudomonadati</taxon>
        <taxon>Bacteroidota</taxon>
        <taxon>Bacteroidia</taxon>
        <taxon>Bacteroidales</taxon>
        <taxon>Bacteroidaceae</taxon>
        <taxon>Bacteroides</taxon>
    </lineage>
</organism>
<dbReference type="Pfam" id="PF01510">
    <property type="entry name" value="Amidase_2"/>
    <property type="match status" value="1"/>
</dbReference>
<gene>
    <name evidence="3" type="ORF">DXA68_08510</name>
</gene>
<dbReference type="PROSITE" id="PS00018">
    <property type="entry name" value="EF_HAND_1"/>
    <property type="match status" value="1"/>
</dbReference>
<dbReference type="InterPro" id="IPR002502">
    <property type="entry name" value="Amidase_domain"/>
</dbReference>
<evidence type="ECO:0000256" key="1">
    <source>
        <dbReference type="ARBA" id="ARBA00007553"/>
    </source>
</evidence>
<dbReference type="FunFam" id="3.40.80.10:FF:000008">
    <property type="entry name" value="N-acetylmuramoyl-L-alanine amidase"/>
    <property type="match status" value="1"/>
</dbReference>
<accession>A0A413H6N6</accession>
<dbReference type="GO" id="GO:0008745">
    <property type="term" value="F:N-acetylmuramoyl-L-alanine amidase activity"/>
    <property type="evidence" value="ECO:0007669"/>
    <property type="project" value="InterPro"/>
</dbReference>
<proteinExistence type="inferred from homology"/>
<sequence>MRKIDLIVIHCSATRADRCYTEHDLTADHLRRGFSGAGYHFYIRKNGDIKTLRAIEIPGAHVKGYNGSSVGICYEGGLDADGRPADTRTDFQKHSLRVLVLLLLKDYLGSRVVGHRDLSPDLNHNGEIEPEEWIKQCPCFDAADILSEMPVNPEYFI</sequence>